<dbReference type="Pfam" id="PF08240">
    <property type="entry name" value="ADH_N"/>
    <property type="match status" value="1"/>
</dbReference>
<evidence type="ECO:0000313" key="3">
    <source>
        <dbReference type="EMBL" id="MBO1752948.1"/>
    </source>
</evidence>
<dbReference type="SMART" id="SM00829">
    <property type="entry name" value="PKS_ER"/>
    <property type="match status" value="1"/>
</dbReference>
<keyword evidence="1" id="KW-0521">NADP</keyword>
<gene>
    <name evidence="3" type="ORF">J4G33_14135</name>
</gene>
<dbReference type="PANTHER" id="PTHR44154">
    <property type="entry name" value="QUINONE OXIDOREDUCTASE"/>
    <property type="match status" value="1"/>
</dbReference>
<dbReference type="InterPro" id="IPR051603">
    <property type="entry name" value="Zinc-ADH_QOR/CCCR"/>
</dbReference>
<dbReference type="RefSeq" id="WP_208056641.1">
    <property type="nucleotide sequence ID" value="NZ_JAGEMK010000009.1"/>
</dbReference>
<dbReference type="Gene3D" id="3.90.180.10">
    <property type="entry name" value="Medium-chain alcohol dehydrogenases, catalytic domain"/>
    <property type="match status" value="1"/>
</dbReference>
<reference evidence="3" key="1">
    <citation type="submission" date="2021-03" db="EMBL/GenBank/DDBJ databases">
        <title>Actinotalea soli sp. nov., isolated from soil.</title>
        <authorList>
            <person name="Ping W."/>
            <person name="Zhang J."/>
        </authorList>
    </citation>
    <scope>NUCLEOTIDE SEQUENCE</scope>
    <source>
        <strain evidence="3">BY-33</strain>
    </source>
</reference>
<dbReference type="InterPro" id="IPR013149">
    <property type="entry name" value="ADH-like_C"/>
</dbReference>
<dbReference type="Proteomes" id="UP000664209">
    <property type="component" value="Unassembled WGS sequence"/>
</dbReference>
<feature type="domain" description="Enoyl reductase (ER)" evidence="2">
    <location>
        <begin position="11"/>
        <end position="309"/>
    </location>
</feature>
<dbReference type="Pfam" id="PF00107">
    <property type="entry name" value="ADH_zinc_N"/>
    <property type="match status" value="1"/>
</dbReference>
<dbReference type="AlphaFoldDB" id="A0A939RWT2"/>
<name>A0A939RWT2_9CELL</name>
<dbReference type="GO" id="GO:0016491">
    <property type="term" value="F:oxidoreductase activity"/>
    <property type="evidence" value="ECO:0007669"/>
    <property type="project" value="InterPro"/>
</dbReference>
<accession>A0A939RWT2</accession>
<comment type="caution">
    <text evidence="3">The sequence shown here is derived from an EMBL/GenBank/DDBJ whole genome shotgun (WGS) entry which is preliminary data.</text>
</comment>
<dbReference type="InterPro" id="IPR013154">
    <property type="entry name" value="ADH-like_N"/>
</dbReference>
<dbReference type="CDD" id="cd05289">
    <property type="entry name" value="MDR_like_2"/>
    <property type="match status" value="1"/>
</dbReference>
<dbReference type="SUPFAM" id="SSF50129">
    <property type="entry name" value="GroES-like"/>
    <property type="match status" value="1"/>
</dbReference>
<dbReference type="InterPro" id="IPR011032">
    <property type="entry name" value="GroES-like_sf"/>
</dbReference>
<dbReference type="InterPro" id="IPR020843">
    <property type="entry name" value="ER"/>
</dbReference>
<proteinExistence type="predicted"/>
<evidence type="ECO:0000259" key="2">
    <source>
        <dbReference type="SMART" id="SM00829"/>
    </source>
</evidence>
<dbReference type="PANTHER" id="PTHR44154:SF1">
    <property type="entry name" value="QUINONE OXIDOREDUCTASE"/>
    <property type="match status" value="1"/>
</dbReference>
<protein>
    <submittedName>
        <fullName evidence="3">NADP-dependent oxidoreductase</fullName>
    </submittedName>
</protein>
<dbReference type="SUPFAM" id="SSF51735">
    <property type="entry name" value="NAD(P)-binding Rossmann-fold domains"/>
    <property type="match status" value="1"/>
</dbReference>
<dbReference type="EMBL" id="JAGEMK010000009">
    <property type="protein sequence ID" value="MBO1752948.1"/>
    <property type="molecule type" value="Genomic_DNA"/>
</dbReference>
<dbReference type="Gene3D" id="3.40.50.720">
    <property type="entry name" value="NAD(P)-binding Rossmann-like Domain"/>
    <property type="match status" value="1"/>
</dbReference>
<evidence type="ECO:0000313" key="4">
    <source>
        <dbReference type="Proteomes" id="UP000664209"/>
    </source>
</evidence>
<organism evidence="3 4">
    <name type="scientific">Actinotalea soli</name>
    <dbReference type="NCBI Taxonomy" id="2819234"/>
    <lineage>
        <taxon>Bacteria</taxon>
        <taxon>Bacillati</taxon>
        <taxon>Actinomycetota</taxon>
        <taxon>Actinomycetes</taxon>
        <taxon>Micrococcales</taxon>
        <taxon>Cellulomonadaceae</taxon>
        <taxon>Actinotalea</taxon>
    </lineage>
</organism>
<dbReference type="InterPro" id="IPR036291">
    <property type="entry name" value="NAD(P)-bd_dom_sf"/>
</dbReference>
<evidence type="ECO:0000256" key="1">
    <source>
        <dbReference type="ARBA" id="ARBA00022857"/>
    </source>
</evidence>
<sequence length="311" mass="31180">MSRVVVAAAYGGPEVLALVEEEPGTPGPGEVLVEVRAAGVNPADWKTYTGAWGSDPARLPLRLGFEAAGVVLAVGPEGESFAPGDEVIAHPVQGAYADHLVVPSADLVPKPAGLDWARAGGLMLAGTTAVHAVAAAAVGAGDTVLVHGASGGVGAMVTQLAHHRGARVIGTASPANHEYLVDLGAAPVAHGPGLVDRVRALTPSGVHAVIDTAGTDEALDASVALVSDRRRVATIANGVRGTELGVRVLGHGPGGDPGTEVRRAARRLLAELAGSGRLTVRVGATYHLADVARAHRAGIAGRVVGKIVLVP</sequence>
<keyword evidence="4" id="KW-1185">Reference proteome</keyword>